<evidence type="ECO:0000313" key="2">
    <source>
        <dbReference type="EMBL" id="KAK0716711.1"/>
    </source>
</evidence>
<comment type="caution">
    <text evidence="2">The sequence shown here is derived from an EMBL/GenBank/DDBJ whole genome shotgun (WGS) entry which is preliminary data.</text>
</comment>
<evidence type="ECO:0000313" key="3">
    <source>
        <dbReference type="Proteomes" id="UP001172159"/>
    </source>
</evidence>
<gene>
    <name evidence="2" type="ORF">B0T21DRAFT_296417</name>
</gene>
<dbReference type="AlphaFoldDB" id="A0AA40AIY7"/>
<dbReference type="InterPro" id="IPR052895">
    <property type="entry name" value="HetReg/Transcr_Mod"/>
</dbReference>
<proteinExistence type="predicted"/>
<dbReference type="EMBL" id="JAUKTV010000014">
    <property type="protein sequence ID" value="KAK0716711.1"/>
    <property type="molecule type" value="Genomic_DNA"/>
</dbReference>
<organism evidence="2 3">
    <name type="scientific">Apiosordaria backusii</name>
    <dbReference type="NCBI Taxonomy" id="314023"/>
    <lineage>
        <taxon>Eukaryota</taxon>
        <taxon>Fungi</taxon>
        <taxon>Dikarya</taxon>
        <taxon>Ascomycota</taxon>
        <taxon>Pezizomycotina</taxon>
        <taxon>Sordariomycetes</taxon>
        <taxon>Sordariomycetidae</taxon>
        <taxon>Sordariales</taxon>
        <taxon>Lasiosphaeriaceae</taxon>
        <taxon>Apiosordaria</taxon>
    </lineage>
</organism>
<keyword evidence="3" id="KW-1185">Reference proteome</keyword>
<name>A0AA40AIY7_9PEZI</name>
<feature type="non-terminal residue" evidence="2">
    <location>
        <position position="186"/>
    </location>
</feature>
<evidence type="ECO:0000259" key="1">
    <source>
        <dbReference type="Pfam" id="PF06985"/>
    </source>
</evidence>
<dbReference type="PANTHER" id="PTHR24148">
    <property type="entry name" value="ANKYRIN REPEAT DOMAIN-CONTAINING PROTEIN 39 HOMOLOG-RELATED"/>
    <property type="match status" value="1"/>
</dbReference>
<dbReference type="Proteomes" id="UP001172159">
    <property type="component" value="Unassembled WGS sequence"/>
</dbReference>
<dbReference type="PANTHER" id="PTHR24148:SF73">
    <property type="entry name" value="HET DOMAIN PROTEIN (AFU_ORTHOLOGUE AFUA_8G01020)"/>
    <property type="match status" value="1"/>
</dbReference>
<dbReference type="InterPro" id="IPR010730">
    <property type="entry name" value="HET"/>
</dbReference>
<dbReference type="Pfam" id="PF06985">
    <property type="entry name" value="HET"/>
    <property type="match status" value="1"/>
</dbReference>
<protein>
    <submittedName>
        <fullName evidence="2">Heterokaryon incompatibility protein-domain-containing protein</fullName>
    </submittedName>
</protein>
<reference evidence="2" key="1">
    <citation type="submission" date="2023-06" db="EMBL/GenBank/DDBJ databases">
        <title>Genome-scale phylogeny and comparative genomics of the fungal order Sordariales.</title>
        <authorList>
            <consortium name="Lawrence Berkeley National Laboratory"/>
            <person name="Hensen N."/>
            <person name="Bonometti L."/>
            <person name="Westerberg I."/>
            <person name="Brannstrom I.O."/>
            <person name="Guillou S."/>
            <person name="Cros-Aarteil S."/>
            <person name="Calhoun S."/>
            <person name="Haridas S."/>
            <person name="Kuo A."/>
            <person name="Mondo S."/>
            <person name="Pangilinan J."/>
            <person name="Riley R."/>
            <person name="Labutti K."/>
            <person name="Andreopoulos B."/>
            <person name="Lipzen A."/>
            <person name="Chen C."/>
            <person name="Yanf M."/>
            <person name="Daum C."/>
            <person name="Ng V."/>
            <person name="Clum A."/>
            <person name="Steindorff A."/>
            <person name="Ohm R."/>
            <person name="Martin F."/>
            <person name="Silar P."/>
            <person name="Natvig D."/>
            <person name="Lalanne C."/>
            <person name="Gautier V."/>
            <person name="Ament-Velasquez S.L."/>
            <person name="Kruys A."/>
            <person name="Hutchinson M.I."/>
            <person name="Powell A.J."/>
            <person name="Barry K."/>
            <person name="Miller A.N."/>
            <person name="Grigoriev I.V."/>
            <person name="Debuchy R."/>
            <person name="Gladieux P."/>
            <person name="Thoren M.H."/>
            <person name="Johannesson H."/>
        </authorList>
    </citation>
    <scope>NUCLEOTIDE SEQUENCE</scope>
    <source>
        <strain evidence="2">CBS 540.89</strain>
    </source>
</reference>
<sequence length="186" mass="21358">MSTAQYKYRPINQSVDEIRVLNLRPGSFDDPISCDLTHHRLQHDSDYEALSYCWGDPTPCRQISIGTASVMVTESAHCALRHLRFKDRPRRIWIDAICINQADTNEKNHQVQQMARIYKGAWRVLAWLGPARPGSNKAIGLVKAVVAKYDRDPSMKESIGEPIDVWQAVTALAQLLERPYWNRTWI</sequence>
<accession>A0AA40AIY7</accession>
<feature type="domain" description="Heterokaryon incompatibility" evidence="1">
    <location>
        <begin position="47"/>
        <end position="186"/>
    </location>
</feature>